<evidence type="ECO:0000259" key="1">
    <source>
        <dbReference type="Pfam" id="PF05050"/>
    </source>
</evidence>
<dbReference type="Proteomes" id="UP000050741">
    <property type="component" value="Unassembled WGS sequence"/>
</dbReference>
<evidence type="ECO:0000313" key="2">
    <source>
        <dbReference type="Proteomes" id="UP000050741"/>
    </source>
</evidence>
<accession>A0A183CN97</accession>
<sequence>MATYDFQHALELQKQGLAELKLEDGQLDLKGTCMVKSLFCNGFLTDVEKTEAAVRRQLVNQIGIREFLHNYTKGFPVDLLLVDIEGAEFGIFEQLADHYEQFPVPICQMNIEASDPLAVHHLKSLIANYTHEHFFKHFDRLLRAGRFALMNTEMYTELAPQNLFLLLFLVNVGQELCTPKFLC</sequence>
<protein>
    <submittedName>
        <fullName evidence="3">Methyltransf_21 domain-containing protein</fullName>
    </submittedName>
</protein>
<keyword evidence="2" id="KW-1185">Reference proteome</keyword>
<proteinExistence type="predicted"/>
<dbReference type="InterPro" id="IPR006342">
    <property type="entry name" value="FkbM_mtfrase"/>
</dbReference>
<dbReference type="PANTHER" id="PTHR22989:SF3">
    <property type="entry name" value="METHYLTRANSFERASE FKBM DOMAIN-CONTAINING PROTEIN"/>
    <property type="match status" value="1"/>
</dbReference>
<dbReference type="WBParaSite" id="GPLIN_001435400">
    <property type="protein sequence ID" value="GPLIN_001435400"/>
    <property type="gene ID" value="GPLIN_001435400"/>
</dbReference>
<reference evidence="2" key="2">
    <citation type="submission" date="2014-05" db="EMBL/GenBank/DDBJ databases">
        <title>The genome and life-stage specific transcriptomes of Globodera pallida elucidate key aspects of plant parasitism by a cyst nematode.</title>
        <authorList>
            <person name="Cotton J.A."/>
            <person name="Lilley C.J."/>
            <person name="Jones L.M."/>
            <person name="Kikuchi T."/>
            <person name="Reid A.J."/>
            <person name="Thorpe P."/>
            <person name="Tsai I.J."/>
            <person name="Beasley H."/>
            <person name="Blok V."/>
            <person name="Cock P.J.A."/>
            <person name="Van den Akker S.E."/>
            <person name="Holroyd N."/>
            <person name="Hunt M."/>
            <person name="Mantelin S."/>
            <person name="Naghra H."/>
            <person name="Pain A."/>
            <person name="Palomares-Rius J.E."/>
            <person name="Zarowiecki M."/>
            <person name="Berriman M."/>
            <person name="Jones J.T."/>
            <person name="Urwin P.E."/>
        </authorList>
    </citation>
    <scope>NUCLEOTIDE SEQUENCE [LARGE SCALE GENOMIC DNA]</scope>
    <source>
        <strain evidence="2">Lindley</strain>
    </source>
</reference>
<reference evidence="3" key="3">
    <citation type="submission" date="2016-06" db="UniProtKB">
        <authorList>
            <consortium name="WormBaseParasite"/>
        </authorList>
    </citation>
    <scope>IDENTIFICATION</scope>
</reference>
<dbReference type="AlphaFoldDB" id="A0A183CN97"/>
<reference evidence="2" key="1">
    <citation type="submission" date="2013-12" db="EMBL/GenBank/DDBJ databases">
        <authorList>
            <person name="Aslett M."/>
        </authorList>
    </citation>
    <scope>NUCLEOTIDE SEQUENCE [LARGE SCALE GENOMIC DNA]</scope>
    <source>
        <strain evidence="2">Lindley</strain>
    </source>
</reference>
<dbReference type="PANTHER" id="PTHR22989">
    <property type="entry name" value="UNCHARACTERIZED DUF13 C.ELEGANS"/>
    <property type="match status" value="1"/>
</dbReference>
<evidence type="ECO:0000313" key="3">
    <source>
        <dbReference type="WBParaSite" id="GPLIN_001435400"/>
    </source>
</evidence>
<name>A0A183CN97_GLOPA</name>
<organism evidence="2 3">
    <name type="scientific">Globodera pallida</name>
    <name type="common">Potato cyst nematode worm</name>
    <name type="synonym">Heterodera pallida</name>
    <dbReference type="NCBI Taxonomy" id="36090"/>
    <lineage>
        <taxon>Eukaryota</taxon>
        <taxon>Metazoa</taxon>
        <taxon>Ecdysozoa</taxon>
        <taxon>Nematoda</taxon>
        <taxon>Chromadorea</taxon>
        <taxon>Rhabditida</taxon>
        <taxon>Tylenchina</taxon>
        <taxon>Tylenchomorpha</taxon>
        <taxon>Tylenchoidea</taxon>
        <taxon>Heteroderidae</taxon>
        <taxon>Heteroderinae</taxon>
        <taxon>Globodera</taxon>
    </lineage>
</organism>
<feature type="domain" description="Methyltransferase FkbM" evidence="1">
    <location>
        <begin position="52"/>
        <end position="123"/>
    </location>
</feature>
<dbReference type="Pfam" id="PF05050">
    <property type="entry name" value="Methyltransf_21"/>
    <property type="match status" value="1"/>
</dbReference>